<protein>
    <recommendedName>
        <fullName evidence="5">Nucleolar pre-ribosomal-associated protein 1</fullName>
    </recommendedName>
</protein>
<reference evidence="3 4" key="1">
    <citation type="journal article" date="2023" name="G3 (Bethesda)">
        <title>A chromosome-length genome assembly and annotation of blackberry (Rubus argutus, cv. 'Hillquist').</title>
        <authorList>
            <person name="Bruna T."/>
            <person name="Aryal R."/>
            <person name="Dudchenko O."/>
            <person name="Sargent D.J."/>
            <person name="Mead D."/>
            <person name="Buti M."/>
            <person name="Cavallini A."/>
            <person name="Hytonen T."/>
            <person name="Andres J."/>
            <person name="Pham M."/>
            <person name="Weisz D."/>
            <person name="Mascagni F."/>
            <person name="Usai G."/>
            <person name="Natali L."/>
            <person name="Bassil N."/>
            <person name="Fernandez G.E."/>
            <person name="Lomsadze A."/>
            <person name="Armour M."/>
            <person name="Olukolu B."/>
            <person name="Poorten T."/>
            <person name="Britton C."/>
            <person name="Davik J."/>
            <person name="Ashrafi H."/>
            <person name="Aiden E.L."/>
            <person name="Borodovsky M."/>
            <person name="Worthington M."/>
        </authorList>
    </citation>
    <scope>NUCLEOTIDE SEQUENCE [LARGE SCALE GENOMIC DNA]</scope>
    <source>
        <strain evidence="3">PI 553951</strain>
    </source>
</reference>
<dbReference type="Proteomes" id="UP001457282">
    <property type="component" value="Unassembled WGS sequence"/>
</dbReference>
<dbReference type="InterPro" id="IPR021714">
    <property type="entry name" value="URB1_N"/>
</dbReference>
<dbReference type="GO" id="GO:0000463">
    <property type="term" value="P:maturation of LSU-rRNA from tricistronic rRNA transcript (SSU-rRNA, 5.8S rRNA, LSU-rRNA)"/>
    <property type="evidence" value="ECO:0007669"/>
    <property type="project" value="TreeGrafter"/>
</dbReference>
<accession>A0AAW1XQ57</accession>
<dbReference type="Pfam" id="PF11707">
    <property type="entry name" value="Npa1"/>
    <property type="match status" value="1"/>
</dbReference>
<comment type="caution">
    <text evidence="3">The sequence shown here is derived from an EMBL/GenBank/DDBJ whole genome shotgun (WGS) entry which is preliminary data.</text>
</comment>
<dbReference type="Pfam" id="PF16201">
    <property type="entry name" value="NopRA1"/>
    <property type="match status" value="1"/>
</dbReference>
<gene>
    <name evidence="3" type="ORF">M0R45_015227</name>
</gene>
<dbReference type="InterPro" id="IPR016024">
    <property type="entry name" value="ARM-type_fold"/>
</dbReference>
<dbReference type="InterPro" id="IPR039844">
    <property type="entry name" value="URB1"/>
</dbReference>
<dbReference type="PANTHER" id="PTHR13500:SF0">
    <property type="entry name" value="NUCLEOLAR PRE-RIBOSOMAL-ASSOCIATED PROTEIN 1"/>
    <property type="match status" value="1"/>
</dbReference>
<evidence type="ECO:0000259" key="1">
    <source>
        <dbReference type="Pfam" id="PF11707"/>
    </source>
</evidence>
<proteinExistence type="predicted"/>
<dbReference type="GO" id="GO:0000466">
    <property type="term" value="P:maturation of 5.8S rRNA from tricistronic rRNA transcript (SSU-rRNA, 5.8S rRNA, LSU-rRNA)"/>
    <property type="evidence" value="ECO:0007669"/>
    <property type="project" value="TreeGrafter"/>
</dbReference>
<feature type="domain" description="URB1 C-terminal" evidence="2">
    <location>
        <begin position="1994"/>
        <end position="2184"/>
    </location>
</feature>
<evidence type="ECO:0000259" key="2">
    <source>
        <dbReference type="Pfam" id="PF16201"/>
    </source>
</evidence>
<name>A0AAW1XQ57_RUBAR</name>
<dbReference type="GO" id="GO:0005730">
    <property type="term" value="C:nucleolus"/>
    <property type="evidence" value="ECO:0007669"/>
    <property type="project" value="TreeGrafter"/>
</dbReference>
<dbReference type="PANTHER" id="PTHR13500">
    <property type="entry name" value="NUCLEOLAR PRERIBOSOMAL-ASSOCIATED PROTEIN 1"/>
    <property type="match status" value="1"/>
</dbReference>
<keyword evidence="4" id="KW-1185">Reference proteome</keyword>
<evidence type="ECO:0008006" key="5">
    <source>
        <dbReference type="Google" id="ProtNLM"/>
    </source>
</evidence>
<dbReference type="EMBL" id="JBEDUW010000003">
    <property type="protein sequence ID" value="KAK9938494.1"/>
    <property type="molecule type" value="Genomic_DNA"/>
</dbReference>
<evidence type="ECO:0000313" key="4">
    <source>
        <dbReference type="Proteomes" id="UP001457282"/>
    </source>
</evidence>
<dbReference type="SUPFAM" id="SSF48371">
    <property type="entry name" value="ARM repeat"/>
    <property type="match status" value="1"/>
</dbReference>
<sequence length="2572" mass="290206">MEEGSSASEDQVMVDEDYDSDIEGEEMPKLKLNENHEAKLKELLHKITSNEIKIWSDATKEFIKLLRGDSGGELLYSFVQNSAKCSELLGAWNLRRGKPGMFYIVKLISVILGHPDGVYEPNDMGRMRVSRVLDKFARSLIEQQLEYVHKELKSKDAKRQKAALLLLASIVRRGTVLASEVEKKFDFKLEGFCKMGEYKRKPNERRMKLSLRKSFVGFAMSFLEVGTPGLLRSVIRQKDMYSRVMCGLGNDDEETVIYVLSTLQNRILVEGSFVPPGLRSVLFGSFTLEQLAHISGRENGGPSSELAYRVLVMVCTDPSNGLMEDSKRHLKGNLKRQMDLMKKLKATEIGYHRDLLLAVVCGRPSLCAAYMEQFPYNLEDYASPNWFSVVTLAANLVSSVGSQPPFGFHDSQSHNGALFDNVDVQDVIKCFEAWNFKASLEALKLLDSFLADLNLRDQNCSGNGTIHVSESLKQEFQNAVRSLLPDPQVLLTLLSSLSSNSRKRTADLEKFPKHSPKSVKKLKSNFGNKDSDIVVGGISFDPDIASPENSERELTNVMADLWGLDLCSTPITALKDADLYFHSRVLDALRIYLRIMPTGLKGSFEFLMNLLSSPLPLQNNLHRSLLSLLIEYIGWSPRNRTPIRTPPLMYKHLQTLMKVLIFSPLSDIKDQAYCLTQAAMFSTGAFDRNQHEIASWFLFIPCFDRGKSSVEVQGAGALQSLSNAVISFLSDAVSTTGKNLFKYWDIIVKRNTYHLETVTEVSPQAPLILCVLQNCLRLLDSGSGTFTLSKKTMISTYVCNTLKYILKTQVDARFLSSMIFSVLVERLGDCSATQEYGDICEWRPLNSLLLFSQSICDQKICCISSIDNKAKPADSSFALALEEVERFAKSGSDGEIAGITKAFFSSIICTTPDEILVNFPSVMAISQCLLGLPLSLFSSIFFLEHNLLSIVSKLWPEVFFPGLSMAITNICCKGGKEFSCGSPDHASYTEEAIYNQNFGANEAAASAFSLFLKKAPFHVLFPAIMCIDGPYSLEPSKIQELLLAKLSECATDYLLISYLRLVLFWLYQIRSSCRVEQLVDFLQLSEICSILVENLLYHLLVLKTDSDSPQISRVLLSSHDIQKVAETIFYHPAMIASLSCPLECSEDLSEGNLPDNVDALISLSRQRVHRLDHHALDILATSCEYLFSLCNGHQFTPEVEDGAGKKFVKAFNVLVLKLFQEVKVKFDHSIRSNNFLAFLPKFYALHALSGFISPFELLELARWMFSRVDMDGNQKSAIYFGSCIAGGAFRNLSKYLQQPNTKRKAFDLFWTMEENNINSDILEELYIKISKFSFLLESEVADHCLLEAMNVVYRQKCMQKCTFHPLIIVMSRVIATTPVEMLSHCIYSTSKTKARLLSLLTDVSSMHLSTFGHLFSGILDTGLLHKGNVTCALALSDEDYMMLLPSALSYLNSVLMKFGKSCYMHFRNIPSFYSKIILNGLLHWKDFISRDVFHEEYGEVLPSSAEEFFNLINDSLLGKVVCMLRHHYALNADSIERKDRLEHFSSIFPPSVRHEELIDWDVGGLGSHSLNGTLNSVNKIYAKVSFCRMLLFANGTEVHSLSNEAGENLKGIPLDMGCNGGDSLQMQFLNILVDMWQSIVKRVPSVSLSSHKGHSRDSSSLWRYLEVLILRSIFELSREMHDDLIRVQCIPFLEKLMKPALLHRFEDPTTLQMLCNLLTLLSEGKFSRVPYLQLLLAHSQFVPTIRSLSKTSYSSHVGTFSRPMSSILRSPVFLTTIQNENDAKCNLETTELYIKQLAVIKLLRTLLTFKIHLDGFDFGKDLGIDLREVHLLLLSSYGATLTEIDVEIYNLMRTIECIDGLEHIRFAGIDYLWGSASLKIDKERNLEQSLSYDIMNDAEAVKEHRRNQLRENLAIDPKICASTVLYFPHHIVASDELLSLNKFQTDLVEDKDALHSPDVDTKERYNPIFILRFSIHCLSEGYIEPVEFVGLGLLAIAFMSISSPNNRIRSLGYKTLGTFRNALQTCQKRKGVKQISLLFFHVENGIQQIGQRISSVNAIFAAETSLILLDTSHEHYATLVKLLKASSTLNTKNVPLFTKFFWSSSINFRSERLWILRLLYAGLNVDDDAHVYIKNSILETLLSFYVSPLSDEESKELILQVVKKSVKFHKMARHLVEKCGLFPWFSSVLSISSESHRRDETLCLLQLGVVSEVVNDVVSSRNITEWLQNYALEQLTEFTSHLYKFLVSDVTLLMDNVAVVNRILEIITSTFKTSQKRTMYQPHFIVSFEGLYRIYKAVKVYDNARSYATVEFGLKTILMSAPPAAIFHVSGEKLSSFIMWAISSAVEADSATILQPKESHQCLTTIPEEKGLYENSLISKLLRWLTATVILGKLDWSSSDLDPKFSKRLNLKSLQFLMAHADKASGERGRNGYGCEEILASAILYLQQLSGTNYEMLPSVAAALSLLLSSVSIFAGFLHDNIIVQSLWLKIRCPNEANPAWRWSFYEPWKDPTLEVTDSQKMEELHACESLLVIFSNVLGKRASEFQVSSTQDIDRFGVFEWERRIIGSHKC</sequence>
<evidence type="ECO:0000313" key="3">
    <source>
        <dbReference type="EMBL" id="KAK9938494.1"/>
    </source>
</evidence>
<feature type="domain" description="URB1 N-terminal" evidence="1">
    <location>
        <begin position="86"/>
        <end position="388"/>
    </location>
</feature>
<organism evidence="3 4">
    <name type="scientific">Rubus argutus</name>
    <name type="common">Southern blackberry</name>
    <dbReference type="NCBI Taxonomy" id="59490"/>
    <lineage>
        <taxon>Eukaryota</taxon>
        <taxon>Viridiplantae</taxon>
        <taxon>Streptophyta</taxon>
        <taxon>Embryophyta</taxon>
        <taxon>Tracheophyta</taxon>
        <taxon>Spermatophyta</taxon>
        <taxon>Magnoliopsida</taxon>
        <taxon>eudicotyledons</taxon>
        <taxon>Gunneridae</taxon>
        <taxon>Pentapetalae</taxon>
        <taxon>rosids</taxon>
        <taxon>fabids</taxon>
        <taxon>Rosales</taxon>
        <taxon>Rosaceae</taxon>
        <taxon>Rosoideae</taxon>
        <taxon>Rosoideae incertae sedis</taxon>
        <taxon>Rubus</taxon>
    </lineage>
</organism>
<dbReference type="InterPro" id="IPR032436">
    <property type="entry name" value="URB1_C"/>
</dbReference>